<protein>
    <submittedName>
        <fullName evidence="1">Uncharacterized protein</fullName>
    </submittedName>
</protein>
<proteinExistence type="predicted"/>
<dbReference type="EMBL" id="LNIX01000002">
    <property type="protein sequence ID" value="OXA61193.1"/>
    <property type="molecule type" value="Genomic_DNA"/>
</dbReference>
<evidence type="ECO:0000313" key="1">
    <source>
        <dbReference type="EMBL" id="OXA61193.1"/>
    </source>
</evidence>
<dbReference type="Proteomes" id="UP000198287">
    <property type="component" value="Unassembled WGS sequence"/>
</dbReference>
<evidence type="ECO:0000313" key="2">
    <source>
        <dbReference type="Proteomes" id="UP000198287"/>
    </source>
</evidence>
<dbReference type="AlphaFoldDB" id="A0A226EUA3"/>
<accession>A0A226EUA3</accession>
<keyword evidence="2" id="KW-1185">Reference proteome</keyword>
<reference evidence="1 2" key="1">
    <citation type="submission" date="2015-12" db="EMBL/GenBank/DDBJ databases">
        <title>The genome of Folsomia candida.</title>
        <authorList>
            <person name="Faddeeva A."/>
            <person name="Derks M.F."/>
            <person name="Anvar Y."/>
            <person name="Smit S."/>
            <person name="Van Straalen N."/>
            <person name="Roelofs D."/>
        </authorList>
    </citation>
    <scope>NUCLEOTIDE SEQUENCE [LARGE SCALE GENOMIC DNA]</scope>
    <source>
        <strain evidence="1 2">VU population</strain>
        <tissue evidence="1">Whole body</tissue>
    </source>
</reference>
<organism evidence="1 2">
    <name type="scientific">Folsomia candida</name>
    <name type="common">Springtail</name>
    <dbReference type="NCBI Taxonomy" id="158441"/>
    <lineage>
        <taxon>Eukaryota</taxon>
        <taxon>Metazoa</taxon>
        <taxon>Ecdysozoa</taxon>
        <taxon>Arthropoda</taxon>
        <taxon>Hexapoda</taxon>
        <taxon>Collembola</taxon>
        <taxon>Entomobryomorpha</taxon>
        <taxon>Isotomoidea</taxon>
        <taxon>Isotomidae</taxon>
        <taxon>Proisotominae</taxon>
        <taxon>Folsomia</taxon>
    </lineage>
</organism>
<name>A0A226EUA3_FOLCA</name>
<comment type="caution">
    <text evidence="1">The sequence shown here is derived from an EMBL/GenBank/DDBJ whole genome shotgun (WGS) entry which is preliminary data.</text>
</comment>
<gene>
    <name evidence="1" type="ORF">Fcan01_04402</name>
</gene>
<sequence>MNRIEMICMATYKRRLTSIQNLIQLEMGDRTNLNLERDRTSSDKDHEKIDAAILASVKYEKELRDDYARKEETLMELDLNYQRQALPAADEDVRNYVLAQFRNYVLAQL</sequence>